<dbReference type="EMBL" id="CP069024">
    <property type="protein sequence ID" value="QRC92548.1"/>
    <property type="molecule type" value="Genomic_DNA"/>
</dbReference>
<accession>A0A7U2HVT5</accession>
<dbReference type="AlphaFoldDB" id="A0A7U2HVT5"/>
<gene>
    <name evidence="2" type="ORF">JI435_402660</name>
</gene>
<evidence type="ECO:0000313" key="2">
    <source>
        <dbReference type="EMBL" id="QRC92548.1"/>
    </source>
</evidence>
<evidence type="ECO:0000313" key="3">
    <source>
        <dbReference type="Proteomes" id="UP000663193"/>
    </source>
</evidence>
<name>A0A7U2HVT5_PHANO</name>
<feature type="compositionally biased region" description="Pro residues" evidence="1">
    <location>
        <begin position="12"/>
        <end position="27"/>
    </location>
</feature>
<evidence type="ECO:0008006" key="4">
    <source>
        <dbReference type="Google" id="ProtNLM"/>
    </source>
</evidence>
<evidence type="ECO:0000256" key="1">
    <source>
        <dbReference type="SAM" id="MobiDB-lite"/>
    </source>
</evidence>
<dbReference type="VEuPathDB" id="FungiDB:JI435_402660"/>
<feature type="region of interest" description="Disordered" evidence="1">
    <location>
        <begin position="1"/>
        <end position="31"/>
    </location>
</feature>
<organism evidence="2 3">
    <name type="scientific">Phaeosphaeria nodorum (strain SN15 / ATCC MYA-4574 / FGSC 10173)</name>
    <name type="common">Glume blotch fungus</name>
    <name type="synonym">Parastagonospora nodorum</name>
    <dbReference type="NCBI Taxonomy" id="321614"/>
    <lineage>
        <taxon>Eukaryota</taxon>
        <taxon>Fungi</taxon>
        <taxon>Dikarya</taxon>
        <taxon>Ascomycota</taxon>
        <taxon>Pezizomycotina</taxon>
        <taxon>Dothideomycetes</taxon>
        <taxon>Pleosporomycetidae</taxon>
        <taxon>Pleosporales</taxon>
        <taxon>Pleosporineae</taxon>
        <taxon>Phaeosphaeriaceae</taxon>
        <taxon>Parastagonospora</taxon>
    </lineage>
</organism>
<keyword evidence="3" id="KW-1185">Reference proteome</keyword>
<dbReference type="OrthoDB" id="3262926at2759"/>
<reference evidence="3" key="1">
    <citation type="journal article" date="2021" name="BMC Genomics">
        <title>Chromosome-level genome assembly and manually-curated proteome of model necrotroph Parastagonospora nodorum Sn15 reveals a genome-wide trove of candidate effector homologs, and redundancy of virulence-related functions within an accessory chromosome.</title>
        <authorList>
            <person name="Bertazzoni S."/>
            <person name="Jones D.A.B."/>
            <person name="Phan H.T."/>
            <person name="Tan K.-C."/>
            <person name="Hane J.K."/>
        </authorList>
    </citation>
    <scope>NUCLEOTIDE SEQUENCE [LARGE SCALE GENOMIC DNA]</scope>
    <source>
        <strain evidence="3">SN15 / ATCC MYA-4574 / FGSC 10173)</strain>
    </source>
</reference>
<sequence length="109" mass="11810">MAQPQLPDATKIPPPPPLAPPRQPPKPAKYFAPSISSLGNPVNQHIQSNSRSKVEVTNAPFQPCHMFLYGTLTDLEVLQSVLHLPSPSTTMQTASISGFNVKMWASIPP</sequence>
<protein>
    <recommendedName>
        <fullName evidence="4">Gamma-glutamylcyclotransferase AIG2-like domain-containing protein</fullName>
    </recommendedName>
</protein>
<proteinExistence type="predicted"/>
<dbReference type="Proteomes" id="UP000663193">
    <property type="component" value="Chromosome 2"/>
</dbReference>